<comment type="similarity">
    <text evidence="9">Belongs to the OXA1/ALB3/YidC family.</text>
</comment>
<dbReference type="CDD" id="cd20070">
    <property type="entry name" value="5TM_YidC_Alb3"/>
    <property type="match status" value="1"/>
</dbReference>
<sequence length="316" mass="35558">MNIFETLIVQPIFNLLIGIYSIIPGADFGVALIIFTILVRFAMWPLVVRQLHQVKQMRKLQPKLAQIKKATKGNKQLESMQMLELYKEHGVKPFRSILTLLIQLPIFIALYQVIQIFTTQRDQIDKLTYGLLKNIGPIKDLIAHPENFKEKLFGVIDLSAHAIGDPGGLNVFLILLAILAAGSQYFISRQTNPNTTTKRFRDVMAEAADGKAADQSELNAVMMNKMTKILPFFMLFIMLGLPGALALYYATSNLFAAVQQHYILKRDVKEMDEIASEVKPPTGKKATAKAREKQAREAMVTGEKITRITAKDTPRK</sequence>
<dbReference type="GO" id="GO:0015031">
    <property type="term" value="P:protein transport"/>
    <property type="evidence" value="ECO:0007669"/>
    <property type="project" value="UniProtKB-KW"/>
</dbReference>
<organism evidence="12 13">
    <name type="scientific">Candidatus Microsaccharimonas sossegonensis</name>
    <dbReference type="NCBI Taxonomy" id="2506948"/>
    <lineage>
        <taxon>Bacteria</taxon>
        <taxon>Candidatus Saccharimonadota</taxon>
        <taxon>Candidatus Saccharimonadia</taxon>
        <taxon>Candidatus Saccharimonadales</taxon>
        <taxon>Candidatus Saccharimonadaceae</taxon>
        <taxon>Candidatus Microsaccharimonas</taxon>
    </lineage>
</organism>
<reference evidence="12" key="1">
    <citation type="submission" date="2019-01" db="EMBL/GenBank/DDBJ databases">
        <title>Genomic signatures and co-occurrence patterns of the ultra-small Saccharimodia (Patescibacteria phylum) suggest a symbiotic lifestyle.</title>
        <authorList>
            <person name="Lemos L."/>
            <person name="Medeiros J."/>
            <person name="Andreote F."/>
            <person name="Fernandes G."/>
            <person name="Varani A."/>
            <person name="Oliveira G."/>
            <person name="Pylro V."/>
        </authorList>
    </citation>
    <scope>NUCLEOTIDE SEQUENCE [LARGE SCALE GENOMIC DNA]</scope>
    <source>
        <strain evidence="12">AMD02</strain>
    </source>
</reference>
<dbReference type="Proteomes" id="UP000289257">
    <property type="component" value="Unassembled WGS sequence"/>
</dbReference>
<dbReference type="InterPro" id="IPR047196">
    <property type="entry name" value="YidC_ALB_C"/>
</dbReference>
<keyword evidence="2" id="KW-0813">Transport</keyword>
<evidence type="ECO:0000259" key="11">
    <source>
        <dbReference type="Pfam" id="PF02096"/>
    </source>
</evidence>
<feature type="domain" description="Membrane insertase YidC/Oxa/ALB C-terminal" evidence="11">
    <location>
        <begin position="28"/>
        <end position="264"/>
    </location>
</feature>
<dbReference type="GO" id="GO:0032977">
    <property type="term" value="F:membrane insertase activity"/>
    <property type="evidence" value="ECO:0007669"/>
    <property type="project" value="InterPro"/>
</dbReference>
<dbReference type="EMBL" id="SCKX01000001">
    <property type="protein sequence ID" value="RWZ78361.1"/>
    <property type="molecule type" value="Genomic_DNA"/>
</dbReference>
<dbReference type="PANTHER" id="PTHR12428">
    <property type="entry name" value="OXA1"/>
    <property type="match status" value="1"/>
</dbReference>
<evidence type="ECO:0000256" key="2">
    <source>
        <dbReference type="ARBA" id="ARBA00022448"/>
    </source>
</evidence>
<keyword evidence="6 10" id="KW-1133">Transmembrane helix</keyword>
<keyword evidence="3" id="KW-1003">Cell membrane</keyword>
<feature type="transmembrane region" description="Helical" evidence="10">
    <location>
        <begin position="7"/>
        <end position="23"/>
    </location>
</feature>
<dbReference type="Pfam" id="PF02096">
    <property type="entry name" value="60KD_IMP"/>
    <property type="match status" value="1"/>
</dbReference>
<feature type="transmembrane region" description="Helical" evidence="10">
    <location>
        <begin position="29"/>
        <end position="48"/>
    </location>
</feature>
<name>A0A4Q0AGS8_9BACT</name>
<dbReference type="InterPro" id="IPR001708">
    <property type="entry name" value="YidC/ALB3/OXA1/COX18"/>
</dbReference>
<dbReference type="GO" id="GO:0005886">
    <property type="term" value="C:plasma membrane"/>
    <property type="evidence" value="ECO:0007669"/>
    <property type="project" value="UniProtKB-SubCell"/>
</dbReference>
<evidence type="ECO:0000256" key="7">
    <source>
        <dbReference type="ARBA" id="ARBA00023136"/>
    </source>
</evidence>
<evidence type="ECO:0000256" key="9">
    <source>
        <dbReference type="RuleBase" id="RU003945"/>
    </source>
</evidence>
<evidence type="ECO:0000256" key="3">
    <source>
        <dbReference type="ARBA" id="ARBA00022475"/>
    </source>
</evidence>
<comment type="subcellular location">
    <subcellularLocation>
        <location evidence="1">Cell membrane</location>
        <topology evidence="1">Multi-pass membrane protein</topology>
    </subcellularLocation>
    <subcellularLocation>
        <location evidence="9">Membrane</location>
        <topology evidence="9">Multi-pass membrane protein</topology>
    </subcellularLocation>
</comment>
<feature type="transmembrane region" description="Helical" evidence="10">
    <location>
        <begin position="97"/>
        <end position="117"/>
    </location>
</feature>
<keyword evidence="8" id="KW-0143">Chaperone</keyword>
<evidence type="ECO:0000313" key="13">
    <source>
        <dbReference type="Proteomes" id="UP000289257"/>
    </source>
</evidence>
<keyword evidence="4 9" id="KW-0812">Transmembrane</keyword>
<evidence type="ECO:0000256" key="8">
    <source>
        <dbReference type="ARBA" id="ARBA00023186"/>
    </source>
</evidence>
<dbReference type="AlphaFoldDB" id="A0A4Q0AGS8"/>
<keyword evidence="7 10" id="KW-0472">Membrane</keyword>
<feature type="transmembrane region" description="Helical" evidence="10">
    <location>
        <begin position="229"/>
        <end position="250"/>
    </location>
</feature>
<dbReference type="PANTHER" id="PTHR12428:SF65">
    <property type="entry name" value="CYTOCHROME C OXIDASE ASSEMBLY PROTEIN COX18, MITOCHONDRIAL"/>
    <property type="match status" value="1"/>
</dbReference>
<evidence type="ECO:0000256" key="10">
    <source>
        <dbReference type="SAM" id="Phobius"/>
    </source>
</evidence>
<dbReference type="GO" id="GO:0051205">
    <property type="term" value="P:protein insertion into membrane"/>
    <property type="evidence" value="ECO:0007669"/>
    <property type="project" value="TreeGrafter"/>
</dbReference>
<dbReference type="NCBIfam" id="TIGR03592">
    <property type="entry name" value="yidC_oxa1_cterm"/>
    <property type="match status" value="1"/>
</dbReference>
<evidence type="ECO:0000313" key="12">
    <source>
        <dbReference type="EMBL" id="RWZ78361.1"/>
    </source>
</evidence>
<feature type="transmembrane region" description="Helical" evidence="10">
    <location>
        <begin position="167"/>
        <end position="187"/>
    </location>
</feature>
<evidence type="ECO:0000256" key="6">
    <source>
        <dbReference type="ARBA" id="ARBA00022989"/>
    </source>
</evidence>
<evidence type="ECO:0000256" key="4">
    <source>
        <dbReference type="ARBA" id="ARBA00022692"/>
    </source>
</evidence>
<gene>
    <name evidence="12" type="ORF">EOT05_01180</name>
</gene>
<keyword evidence="13" id="KW-1185">Reference proteome</keyword>
<evidence type="ECO:0000256" key="1">
    <source>
        <dbReference type="ARBA" id="ARBA00004651"/>
    </source>
</evidence>
<accession>A0A4Q0AGS8</accession>
<protein>
    <submittedName>
        <fullName evidence="12">YidC/Oxa1 family membrane protein insertase</fullName>
    </submittedName>
</protein>
<dbReference type="InterPro" id="IPR028055">
    <property type="entry name" value="YidC/Oxa/ALB_C"/>
</dbReference>
<proteinExistence type="inferred from homology"/>
<comment type="caution">
    <text evidence="12">The sequence shown here is derived from an EMBL/GenBank/DDBJ whole genome shotgun (WGS) entry which is preliminary data.</text>
</comment>
<evidence type="ECO:0000256" key="5">
    <source>
        <dbReference type="ARBA" id="ARBA00022927"/>
    </source>
</evidence>
<keyword evidence="5" id="KW-0653">Protein transport</keyword>